<dbReference type="Pfam" id="PF04545">
    <property type="entry name" value="Sigma70_r4"/>
    <property type="match status" value="1"/>
</dbReference>
<dbReference type="PANTHER" id="PTHR43133:SF51">
    <property type="entry name" value="RNA POLYMERASE SIGMA FACTOR"/>
    <property type="match status" value="1"/>
</dbReference>
<comment type="similarity">
    <text evidence="1 6">Belongs to the sigma-70 factor family. ECF subfamily.</text>
</comment>
<reference evidence="9 10" key="1">
    <citation type="submission" date="2020-02" db="EMBL/GenBank/DDBJ databases">
        <title>Genome assembly of a novel Clostridium senegalense strain.</title>
        <authorList>
            <person name="Gupta T.B."/>
            <person name="Jauregui R."/>
            <person name="Maclean P."/>
            <person name="Nawarathana A."/>
            <person name="Brightwell G."/>
        </authorList>
    </citation>
    <scope>NUCLEOTIDE SEQUENCE [LARGE SCALE GENOMIC DNA]</scope>
    <source>
        <strain evidence="9 10">AGRFS4</strain>
    </source>
</reference>
<evidence type="ECO:0000256" key="6">
    <source>
        <dbReference type="RuleBase" id="RU000716"/>
    </source>
</evidence>
<dbReference type="EMBL" id="JAAGPU010000025">
    <property type="protein sequence ID" value="NEU05751.1"/>
    <property type="molecule type" value="Genomic_DNA"/>
</dbReference>
<evidence type="ECO:0000256" key="2">
    <source>
        <dbReference type="ARBA" id="ARBA00023015"/>
    </source>
</evidence>
<dbReference type="Gene3D" id="1.10.10.10">
    <property type="entry name" value="Winged helix-like DNA-binding domain superfamily/Winged helix DNA-binding domain"/>
    <property type="match status" value="1"/>
</dbReference>
<dbReference type="NCBIfam" id="TIGR02937">
    <property type="entry name" value="sigma70-ECF"/>
    <property type="match status" value="1"/>
</dbReference>
<dbReference type="AlphaFoldDB" id="A0A6M0H7C1"/>
<evidence type="ECO:0000313" key="9">
    <source>
        <dbReference type="EMBL" id="NEU05751.1"/>
    </source>
</evidence>
<comment type="caution">
    <text evidence="9">The sequence shown here is derived from an EMBL/GenBank/DDBJ whole genome shotgun (WGS) entry which is preliminary data.</text>
</comment>
<evidence type="ECO:0000256" key="4">
    <source>
        <dbReference type="ARBA" id="ARBA00023125"/>
    </source>
</evidence>
<feature type="domain" description="RNA polymerase sigma-70 region 4" evidence="8">
    <location>
        <begin position="131"/>
        <end position="174"/>
    </location>
</feature>
<dbReference type="Pfam" id="PF04542">
    <property type="entry name" value="Sigma70_r2"/>
    <property type="match status" value="1"/>
</dbReference>
<dbReference type="InterPro" id="IPR007627">
    <property type="entry name" value="RNA_pol_sigma70_r2"/>
</dbReference>
<dbReference type="InterPro" id="IPR013324">
    <property type="entry name" value="RNA_pol_sigma_r3/r4-like"/>
</dbReference>
<keyword evidence="10" id="KW-1185">Reference proteome</keyword>
<dbReference type="InterPro" id="IPR014284">
    <property type="entry name" value="RNA_pol_sigma-70_dom"/>
</dbReference>
<dbReference type="InterPro" id="IPR000838">
    <property type="entry name" value="RNA_pol_sigma70_ECF_CS"/>
</dbReference>
<evidence type="ECO:0000259" key="8">
    <source>
        <dbReference type="Pfam" id="PF04545"/>
    </source>
</evidence>
<evidence type="ECO:0000259" key="7">
    <source>
        <dbReference type="Pfam" id="PF04542"/>
    </source>
</evidence>
<keyword evidence="2 6" id="KW-0805">Transcription regulation</keyword>
<keyword evidence="5 6" id="KW-0804">Transcription</keyword>
<dbReference type="GO" id="GO:0003677">
    <property type="term" value="F:DNA binding"/>
    <property type="evidence" value="ECO:0007669"/>
    <property type="project" value="UniProtKB-KW"/>
</dbReference>
<dbReference type="InterPro" id="IPR036388">
    <property type="entry name" value="WH-like_DNA-bd_sf"/>
</dbReference>
<proteinExistence type="inferred from homology"/>
<dbReference type="CDD" id="cd06171">
    <property type="entry name" value="Sigma70_r4"/>
    <property type="match status" value="1"/>
</dbReference>
<name>A0A6M0H7C1_9CLOT</name>
<accession>A0A6M0H7C1</accession>
<dbReference type="Gene3D" id="1.10.1740.10">
    <property type="match status" value="1"/>
</dbReference>
<dbReference type="GO" id="GO:0006352">
    <property type="term" value="P:DNA-templated transcription initiation"/>
    <property type="evidence" value="ECO:0007669"/>
    <property type="project" value="InterPro"/>
</dbReference>
<dbReference type="PROSITE" id="PS01063">
    <property type="entry name" value="SIGMA70_ECF"/>
    <property type="match status" value="1"/>
</dbReference>
<keyword evidence="3 6" id="KW-0731">Sigma factor</keyword>
<evidence type="ECO:0000256" key="1">
    <source>
        <dbReference type="ARBA" id="ARBA00010641"/>
    </source>
</evidence>
<evidence type="ECO:0000256" key="3">
    <source>
        <dbReference type="ARBA" id="ARBA00023082"/>
    </source>
</evidence>
<dbReference type="GO" id="GO:0016987">
    <property type="term" value="F:sigma factor activity"/>
    <property type="evidence" value="ECO:0007669"/>
    <property type="project" value="UniProtKB-KW"/>
</dbReference>
<dbReference type="InterPro" id="IPR013325">
    <property type="entry name" value="RNA_pol_sigma_r2"/>
</dbReference>
<keyword evidence="4 6" id="KW-0238">DNA-binding</keyword>
<gene>
    <name evidence="9" type="ORF">G3M99_13010</name>
</gene>
<feature type="domain" description="RNA polymerase sigma-70 region 2" evidence="7">
    <location>
        <begin position="28"/>
        <end position="93"/>
    </location>
</feature>
<organism evidence="9 10">
    <name type="scientific">Clostridium senegalense</name>
    <dbReference type="NCBI Taxonomy" id="1465809"/>
    <lineage>
        <taxon>Bacteria</taxon>
        <taxon>Bacillati</taxon>
        <taxon>Bacillota</taxon>
        <taxon>Clostridia</taxon>
        <taxon>Eubacteriales</taxon>
        <taxon>Clostridiaceae</taxon>
        <taxon>Clostridium</taxon>
    </lineage>
</organism>
<dbReference type="SUPFAM" id="SSF88946">
    <property type="entry name" value="Sigma2 domain of RNA polymerase sigma factors"/>
    <property type="match status" value="1"/>
</dbReference>
<sequence>MTTVDVLSDINLVNSVLDGNTKDFEIIVDKYGNIVFQFIYSMLKEQHLSEDITQEVFITVYNKLYLYDSKYKFSTWILKIAKNKTIDYIRKNKLIKEQSIDSVKELESVNISPEEFIEYKETREILLDYINNLKDMDRQIIYLKYKYKKTFSEIGKEIDMPESTVKKRFYKARENFKKYKSGKGVERYEL</sequence>
<evidence type="ECO:0000256" key="5">
    <source>
        <dbReference type="ARBA" id="ARBA00023163"/>
    </source>
</evidence>
<dbReference type="InterPro" id="IPR007630">
    <property type="entry name" value="RNA_pol_sigma70_r4"/>
</dbReference>
<protein>
    <recommendedName>
        <fullName evidence="6">RNA polymerase sigma factor</fullName>
    </recommendedName>
</protein>
<evidence type="ECO:0000313" key="10">
    <source>
        <dbReference type="Proteomes" id="UP000481872"/>
    </source>
</evidence>
<dbReference type="SUPFAM" id="SSF88659">
    <property type="entry name" value="Sigma3 and sigma4 domains of RNA polymerase sigma factors"/>
    <property type="match status" value="1"/>
</dbReference>
<dbReference type="Proteomes" id="UP000481872">
    <property type="component" value="Unassembled WGS sequence"/>
</dbReference>
<dbReference type="RefSeq" id="WP_061995355.1">
    <property type="nucleotide sequence ID" value="NZ_JAAGPU010000025.1"/>
</dbReference>
<dbReference type="InterPro" id="IPR039425">
    <property type="entry name" value="RNA_pol_sigma-70-like"/>
</dbReference>
<dbReference type="PANTHER" id="PTHR43133">
    <property type="entry name" value="RNA POLYMERASE ECF-TYPE SIGMA FACTO"/>
    <property type="match status" value="1"/>
</dbReference>